<dbReference type="GO" id="GO:0003400">
    <property type="term" value="P:regulation of COPII vesicle coating"/>
    <property type="evidence" value="ECO:0007669"/>
    <property type="project" value="UniProtKB-UniRule"/>
</dbReference>
<dbReference type="Proteomes" id="UP000002036">
    <property type="component" value="Chromosome A"/>
</dbReference>
<dbReference type="STRING" id="559295.C5DBZ4"/>
<keyword evidence="2" id="KW-0343">GTPase activation</keyword>
<evidence type="ECO:0000256" key="9">
    <source>
        <dbReference type="ARBA" id="ARBA00022968"/>
    </source>
</evidence>
<comment type="function">
    <text evidence="15">Guanine nucleotide-exchange factor (GEF) required for the formation or budding of transport vesicles from the ER.</text>
</comment>
<evidence type="ECO:0000256" key="12">
    <source>
        <dbReference type="ARBA" id="ARBA00023136"/>
    </source>
</evidence>
<feature type="compositionally biased region" description="Basic and acidic residues" evidence="16">
    <location>
        <begin position="740"/>
        <end position="749"/>
    </location>
</feature>
<feature type="compositionally biased region" description="Polar residues" evidence="16">
    <location>
        <begin position="936"/>
        <end position="946"/>
    </location>
</feature>
<keyword evidence="5 15" id="KW-0677">Repeat</keyword>
<evidence type="ECO:0000256" key="2">
    <source>
        <dbReference type="ARBA" id="ARBA00022468"/>
    </source>
</evidence>
<feature type="compositionally biased region" description="Polar residues" evidence="16">
    <location>
        <begin position="767"/>
        <end position="803"/>
    </location>
</feature>
<keyword evidence="3 15" id="KW-0853">WD repeat</keyword>
<evidence type="ECO:0000256" key="14">
    <source>
        <dbReference type="ARBA" id="ARBA00061254"/>
    </source>
</evidence>
<sequence>MSHKRTMKFQQAVYNIGYPAYGARFLNDNVLLVAGGGGEGNNGIPNKLTALQVSFDKRKVIKRFRELTLNENDDSPTTLDAANNIILMGCNENSEKIKATGENLHLRKYVFENEHLKFVASIDMDHSSKFEDYTKLTYMSQDGSVAAIASSKVPTVIRIMNPNLLTETYEIETGNDVKDLHFSPDGKVLSYITSSTLEVISIVTGRFIVRKTDFDKSWALSKIKFIGEDTVLIAAALKKGTGIVLSKVSLKSGTTSVLKTRLVTTKLRGVTSMDVDPTGQLAALSGNDNSIVLVRLKNLTVAKFFKQVHSFAITKVAFSPNGKILASVSAANTIHVILVPDKLATSVPILERIVKLFINFVLIVVVAAAVQISYKYDLHTKAYRYGVAKWNARRDSFIMNDVFRQTTLVGDVVSIETHTNFAPTESSSVNTPIYETTVPELSTTSPYSSSWSSPVPEDPLLTSDASTVEEPEYFPSSLEEISAENESANSEASSSMTVSASMTASISGVQESAVSASEEKPTQATQKSSSESEALLSDSNDISTENGLNKSKAQQQFYEVDKTLEQQPTPTSVQSSDVHSGISLTAGNSKGEEASPSHKISSASSGASSNISLGEPVSKLPSASKASPMDTPIEESSPETRVAVSEESSKSASTVPELTPKIARDVSNEKPVEKSANAIPEASTQALSPALAEAPVKTHSSFSNQEATSLTTTPAFSATGRVASADSPKKANSEFGELQDTERERDFDLKASAGASDAISSEEPVTENKTYDASSPSSFISDTTNTQIASSPIANSVSSTIANSSLSSESKKAKEINTSSPSRSQEPARSEIITTTASTAVEDKSAAPTTLSQAISQDESDGSKAKTESNVIPTQASATGIVSPVQLMASTESSNLNKVPKSSNSAQSETEVAEAKVHLSTPEELQSTEKTDEIKTSSPHISSWGKNPSSNTNAPTNSIALPDDFENRFTPEDETYSEEKRSPIEDEELEADAQIYSEQVYPSQIEVADPLPQSTPEPSVSREPKDTESYSEPVGSQSGDSTAGSSSVSASGSVEETSATSMQTEVTHDEL</sequence>
<gene>
    <name evidence="18" type="ordered locus">KLTH0A06578g</name>
</gene>
<dbReference type="GO" id="GO:0006888">
    <property type="term" value="P:endoplasmic reticulum to Golgi vesicle-mediated transport"/>
    <property type="evidence" value="ECO:0007669"/>
    <property type="project" value="UniProtKB-UniRule"/>
</dbReference>
<feature type="compositionally biased region" description="Polar residues" evidence="16">
    <location>
        <begin position="892"/>
        <end position="910"/>
    </location>
</feature>
<keyword evidence="1 15" id="KW-0813">Transport</keyword>
<evidence type="ECO:0000256" key="15">
    <source>
        <dbReference type="RuleBase" id="RU369019"/>
    </source>
</evidence>
<protein>
    <recommendedName>
        <fullName evidence="15">Guanine nucleotide-exchange factor SEC12</fullName>
    </recommendedName>
</protein>
<evidence type="ECO:0000256" key="11">
    <source>
        <dbReference type="ARBA" id="ARBA00023034"/>
    </source>
</evidence>
<evidence type="ECO:0000256" key="3">
    <source>
        <dbReference type="ARBA" id="ARBA00022574"/>
    </source>
</evidence>
<comment type="similarity">
    <text evidence="14 15">Belongs to the WD repeat SEC12 family.</text>
</comment>
<feature type="compositionally biased region" description="Low complexity" evidence="16">
    <location>
        <begin position="476"/>
        <end position="496"/>
    </location>
</feature>
<evidence type="ECO:0000313" key="19">
    <source>
        <dbReference type="Proteomes" id="UP000002036"/>
    </source>
</evidence>
<dbReference type="InParanoid" id="C5DBZ4"/>
<dbReference type="InterPro" id="IPR024977">
    <property type="entry name" value="Apc4-like_WD40_dom"/>
</dbReference>
<keyword evidence="8 15" id="KW-0653">Protein transport</keyword>
<dbReference type="InterPro" id="IPR001680">
    <property type="entry name" value="WD40_rpt"/>
</dbReference>
<keyword evidence="13" id="KW-0325">Glycoprotein</keyword>
<feature type="compositionally biased region" description="Low complexity" evidence="16">
    <location>
        <begin position="528"/>
        <end position="539"/>
    </location>
</feature>
<evidence type="ECO:0000256" key="7">
    <source>
        <dbReference type="ARBA" id="ARBA00022892"/>
    </source>
</evidence>
<feature type="region of interest" description="Disordered" evidence="16">
    <location>
        <begin position="440"/>
        <end position="496"/>
    </location>
</feature>
<keyword evidence="4" id="KW-0812">Transmembrane</keyword>
<feature type="compositionally biased region" description="Low complexity" evidence="16">
    <location>
        <begin position="642"/>
        <end position="653"/>
    </location>
</feature>
<dbReference type="eggNOG" id="KOG0771">
    <property type="taxonomic scope" value="Eukaryota"/>
</dbReference>
<dbReference type="GO" id="GO:0005789">
    <property type="term" value="C:endoplasmic reticulum membrane"/>
    <property type="evidence" value="ECO:0007669"/>
    <property type="project" value="UniProtKB-SubCell"/>
</dbReference>
<proteinExistence type="inferred from homology"/>
<feature type="region of interest" description="Disordered" evidence="16">
    <location>
        <begin position="892"/>
        <end position="1071"/>
    </location>
</feature>
<dbReference type="InterPro" id="IPR045260">
    <property type="entry name" value="Sec12-like"/>
</dbReference>
<dbReference type="Gene3D" id="2.130.10.10">
    <property type="entry name" value="YVTN repeat-like/Quinoprotein amine dehydrogenase"/>
    <property type="match status" value="1"/>
</dbReference>
<dbReference type="Pfam" id="PF12894">
    <property type="entry name" value="ANAPC4_WD40"/>
    <property type="match status" value="1"/>
</dbReference>
<keyword evidence="12" id="KW-0472">Membrane</keyword>
<name>C5DBZ4_LACTC</name>
<dbReference type="GeneID" id="8290550"/>
<evidence type="ECO:0000256" key="8">
    <source>
        <dbReference type="ARBA" id="ARBA00022927"/>
    </source>
</evidence>
<feature type="compositionally biased region" description="Basic and acidic residues" evidence="16">
    <location>
        <begin position="965"/>
        <end position="984"/>
    </location>
</feature>
<dbReference type="HOGENOM" id="CLU_287583_0_0_1"/>
<evidence type="ECO:0000256" key="16">
    <source>
        <dbReference type="SAM" id="MobiDB-lite"/>
    </source>
</evidence>
<dbReference type="EMBL" id="CU928165">
    <property type="protein sequence ID" value="CAR21301.1"/>
    <property type="molecule type" value="Genomic_DNA"/>
</dbReference>
<dbReference type="OrthoDB" id="2013972at2759"/>
<dbReference type="GO" id="GO:0005096">
    <property type="term" value="F:GTPase activator activity"/>
    <property type="evidence" value="ECO:0007669"/>
    <property type="project" value="UniProtKB-KW"/>
</dbReference>
<feature type="compositionally biased region" description="Polar residues" evidence="16">
    <location>
        <begin position="868"/>
        <end position="877"/>
    </location>
</feature>
<evidence type="ECO:0000256" key="4">
    <source>
        <dbReference type="ARBA" id="ARBA00022692"/>
    </source>
</evidence>
<feature type="compositionally biased region" description="Low complexity" evidence="16">
    <location>
        <begin position="947"/>
        <end position="958"/>
    </location>
</feature>
<feature type="region of interest" description="Disordered" evidence="16">
    <location>
        <begin position="509"/>
        <end position="877"/>
    </location>
</feature>
<dbReference type="SUPFAM" id="SSF50978">
    <property type="entry name" value="WD40 repeat-like"/>
    <property type="match status" value="1"/>
</dbReference>
<dbReference type="RefSeq" id="XP_002551743.1">
    <property type="nucleotide sequence ID" value="XM_002551697.1"/>
</dbReference>
<evidence type="ECO:0000259" key="17">
    <source>
        <dbReference type="Pfam" id="PF12894"/>
    </source>
</evidence>
<dbReference type="InterPro" id="IPR015943">
    <property type="entry name" value="WD40/YVTN_repeat-like_dom_sf"/>
</dbReference>
<dbReference type="FunCoup" id="C5DBZ4">
    <property type="interactions" value="241"/>
</dbReference>
<feature type="compositionally biased region" description="Polar residues" evidence="16">
    <location>
        <begin position="540"/>
        <end position="557"/>
    </location>
</feature>
<feature type="compositionally biased region" description="Basic and acidic residues" evidence="16">
    <location>
        <begin position="662"/>
        <end position="673"/>
    </location>
</feature>
<dbReference type="GO" id="GO:0015031">
    <property type="term" value="P:protein transport"/>
    <property type="evidence" value="ECO:0007669"/>
    <property type="project" value="UniProtKB-KW"/>
</dbReference>
<feature type="compositionally biased region" description="Polar residues" evidence="16">
    <location>
        <begin position="698"/>
        <end position="716"/>
    </location>
</feature>
<evidence type="ECO:0000256" key="10">
    <source>
        <dbReference type="ARBA" id="ARBA00022989"/>
    </source>
</evidence>
<dbReference type="OMA" id="PTVIRIM"/>
<evidence type="ECO:0000256" key="6">
    <source>
        <dbReference type="ARBA" id="ARBA00022824"/>
    </source>
</evidence>
<evidence type="ECO:0000256" key="1">
    <source>
        <dbReference type="ARBA" id="ARBA00022448"/>
    </source>
</evidence>
<dbReference type="GO" id="GO:0000139">
    <property type="term" value="C:Golgi membrane"/>
    <property type="evidence" value="ECO:0007669"/>
    <property type="project" value="UniProtKB-SubCell"/>
</dbReference>
<organism evidence="18 19">
    <name type="scientific">Lachancea thermotolerans (strain ATCC 56472 / CBS 6340 / NRRL Y-8284)</name>
    <name type="common">Yeast</name>
    <name type="synonym">Kluyveromyces thermotolerans</name>
    <dbReference type="NCBI Taxonomy" id="559295"/>
    <lineage>
        <taxon>Eukaryota</taxon>
        <taxon>Fungi</taxon>
        <taxon>Dikarya</taxon>
        <taxon>Ascomycota</taxon>
        <taxon>Saccharomycotina</taxon>
        <taxon>Saccharomycetes</taxon>
        <taxon>Saccharomycetales</taxon>
        <taxon>Saccharomycetaceae</taxon>
        <taxon>Lachancea</taxon>
    </lineage>
</organism>
<evidence type="ECO:0000256" key="13">
    <source>
        <dbReference type="ARBA" id="ARBA00023180"/>
    </source>
</evidence>
<reference evidence="18 19" key="1">
    <citation type="journal article" date="2009" name="Genome Res.">
        <title>Comparative genomics of protoploid Saccharomycetaceae.</title>
        <authorList>
            <consortium name="The Genolevures Consortium"/>
            <person name="Souciet J.-L."/>
            <person name="Dujon B."/>
            <person name="Gaillardin C."/>
            <person name="Johnston M."/>
            <person name="Baret P.V."/>
            <person name="Cliften P."/>
            <person name="Sherman D.J."/>
            <person name="Weissenbach J."/>
            <person name="Westhof E."/>
            <person name="Wincker P."/>
            <person name="Jubin C."/>
            <person name="Poulain J."/>
            <person name="Barbe V."/>
            <person name="Segurens B."/>
            <person name="Artiguenave F."/>
            <person name="Anthouard V."/>
            <person name="Vacherie B."/>
            <person name="Val M.-E."/>
            <person name="Fulton R.S."/>
            <person name="Minx P."/>
            <person name="Wilson R."/>
            <person name="Durrens P."/>
            <person name="Jean G."/>
            <person name="Marck C."/>
            <person name="Martin T."/>
            <person name="Nikolski M."/>
            <person name="Rolland T."/>
            <person name="Seret M.-L."/>
            <person name="Casaregola S."/>
            <person name="Despons L."/>
            <person name="Fairhead C."/>
            <person name="Fischer G."/>
            <person name="Lafontaine I."/>
            <person name="Leh V."/>
            <person name="Lemaire M."/>
            <person name="de Montigny J."/>
            <person name="Neuveglise C."/>
            <person name="Thierry A."/>
            <person name="Blanc-Lenfle I."/>
            <person name="Bleykasten C."/>
            <person name="Diffels J."/>
            <person name="Fritsch E."/>
            <person name="Frangeul L."/>
            <person name="Goeffon A."/>
            <person name="Jauniaux N."/>
            <person name="Kachouri-Lafond R."/>
            <person name="Payen C."/>
            <person name="Potier S."/>
            <person name="Pribylova L."/>
            <person name="Ozanne C."/>
            <person name="Richard G.-F."/>
            <person name="Sacerdot C."/>
            <person name="Straub M.-L."/>
            <person name="Talla E."/>
        </authorList>
    </citation>
    <scope>NUCLEOTIDE SEQUENCE [LARGE SCALE GENOMIC DNA]</scope>
    <source>
        <strain evidence="19">ATCC 56472 / CBS 6340 / NRRL Y-8284</strain>
    </source>
</reference>
<dbReference type="PANTHER" id="PTHR23284:SF0">
    <property type="entry name" value="PROLACTIN REGULATORY ELEMENT-BINDING PROTEIN"/>
    <property type="match status" value="1"/>
</dbReference>
<feature type="domain" description="Anaphase-promoting complex subunit 4-like WD40" evidence="17">
    <location>
        <begin position="277"/>
        <end position="338"/>
    </location>
</feature>
<dbReference type="AlphaFoldDB" id="C5DBZ4"/>
<feature type="compositionally biased region" description="Polar residues" evidence="16">
    <location>
        <begin position="816"/>
        <end position="839"/>
    </location>
</feature>
<comment type="subcellular location">
    <subcellularLocation>
        <location evidence="15">Endoplasmic reticulum membrane</location>
        <topology evidence="15">Single-pass type II membrane protein</topology>
    </subcellularLocation>
    <subcellularLocation>
        <location evidence="15">Golgi apparatus membrane</location>
        <topology evidence="15">Single-pass type II membrane protein</topology>
    </subcellularLocation>
</comment>
<feature type="compositionally biased region" description="Low complexity" evidence="16">
    <location>
        <begin position="597"/>
        <end position="612"/>
    </location>
</feature>
<dbReference type="PANTHER" id="PTHR23284">
    <property type="entry name" value="PROLACTIN REGULATORY ELEMENT BINDING PROTEIN"/>
    <property type="match status" value="1"/>
</dbReference>
<keyword evidence="10" id="KW-1133">Transmembrane helix</keyword>
<keyword evidence="7" id="KW-0931">ER-Golgi transport</keyword>
<feature type="compositionally biased region" description="Low complexity" evidence="16">
    <location>
        <begin position="442"/>
        <end position="454"/>
    </location>
</feature>
<dbReference type="KEGG" id="lth:KLTH0A06578g"/>
<evidence type="ECO:0000313" key="18">
    <source>
        <dbReference type="EMBL" id="CAR21301.1"/>
    </source>
</evidence>
<dbReference type="FunFam" id="2.130.10.10:FF:000597">
    <property type="entry name" value="Guanine nucleotide-exchange factor SEC12"/>
    <property type="match status" value="1"/>
</dbReference>
<dbReference type="SMART" id="SM00320">
    <property type="entry name" value="WD40"/>
    <property type="match status" value="2"/>
</dbReference>
<keyword evidence="9" id="KW-0735">Signal-anchor</keyword>
<feature type="compositionally biased region" description="Polar residues" evidence="16">
    <location>
        <begin position="847"/>
        <end position="857"/>
    </location>
</feature>
<dbReference type="InterPro" id="IPR036322">
    <property type="entry name" value="WD40_repeat_dom_sf"/>
</dbReference>
<feature type="compositionally biased region" description="Polar residues" evidence="16">
    <location>
        <begin position="565"/>
        <end position="588"/>
    </location>
</feature>
<evidence type="ECO:0000256" key="5">
    <source>
        <dbReference type="ARBA" id="ARBA00022737"/>
    </source>
</evidence>
<keyword evidence="6 15" id="KW-0256">Endoplasmic reticulum</keyword>
<keyword evidence="11" id="KW-0333">Golgi apparatus</keyword>
<dbReference type="GO" id="GO:0005085">
    <property type="term" value="F:guanyl-nucleotide exchange factor activity"/>
    <property type="evidence" value="ECO:0007669"/>
    <property type="project" value="InterPro"/>
</dbReference>
<accession>C5DBZ4</accession>
<feature type="compositionally biased region" description="Low complexity" evidence="16">
    <location>
        <begin position="1036"/>
        <end position="1061"/>
    </location>
</feature>
<keyword evidence="19" id="KW-1185">Reference proteome</keyword>